<keyword evidence="6" id="KW-0546">Nucleotide metabolism</keyword>
<evidence type="ECO:0000256" key="2">
    <source>
        <dbReference type="ARBA" id="ARBA00006676"/>
    </source>
</evidence>
<dbReference type="InterPro" id="IPR032466">
    <property type="entry name" value="Metal_Hydrolase"/>
</dbReference>
<evidence type="ECO:0000256" key="3">
    <source>
        <dbReference type="ARBA" id="ARBA00022723"/>
    </source>
</evidence>
<evidence type="ECO:0000259" key="8">
    <source>
        <dbReference type="Pfam" id="PF00962"/>
    </source>
</evidence>
<evidence type="ECO:0000256" key="5">
    <source>
        <dbReference type="ARBA" id="ARBA00022833"/>
    </source>
</evidence>
<keyword evidence="9" id="KW-1185">Reference proteome</keyword>
<dbReference type="WBParaSite" id="MBELARI_LOCUS6138">
    <property type="protein sequence ID" value="MBELARI_LOCUS6138"/>
    <property type="gene ID" value="MBELARI_LOCUS6138"/>
</dbReference>
<dbReference type="GO" id="GO:0004000">
    <property type="term" value="F:adenosine deaminase activity"/>
    <property type="evidence" value="ECO:0007669"/>
    <property type="project" value="TreeGrafter"/>
</dbReference>
<organism evidence="9 10">
    <name type="scientific">Mesorhabditis belari</name>
    <dbReference type="NCBI Taxonomy" id="2138241"/>
    <lineage>
        <taxon>Eukaryota</taxon>
        <taxon>Metazoa</taxon>
        <taxon>Ecdysozoa</taxon>
        <taxon>Nematoda</taxon>
        <taxon>Chromadorea</taxon>
        <taxon>Rhabditida</taxon>
        <taxon>Rhabditina</taxon>
        <taxon>Rhabditomorpha</taxon>
        <taxon>Rhabditoidea</taxon>
        <taxon>Rhabditidae</taxon>
        <taxon>Mesorhabditinae</taxon>
        <taxon>Mesorhabditis</taxon>
    </lineage>
</organism>
<dbReference type="Pfam" id="PF00962">
    <property type="entry name" value="A_deaminase"/>
    <property type="match status" value="2"/>
</dbReference>
<dbReference type="SUPFAM" id="SSF51556">
    <property type="entry name" value="Metallo-dependent hydrolases"/>
    <property type="match status" value="1"/>
</dbReference>
<dbReference type="PANTHER" id="PTHR11409:SF42">
    <property type="entry name" value="ADENOSINE DEAMINASE-LIKE PROTEIN"/>
    <property type="match status" value="1"/>
</dbReference>
<keyword evidence="5" id="KW-0862">Zinc</keyword>
<dbReference type="AlphaFoldDB" id="A0AAF3FHN1"/>
<sequence>MLSEEFFKSLPKVELHAHLNGSLSEKALEKLEKLKIKETNGEYKGFTETEREIISMEKPKTMTEVFQIFPIVQSLTESKEALKLATLETLREFETDGVIYLELRSTPKAIGMSKKDLDRRQTFEEAEETMILAINDSTGLIVGIDLSGDPHVDGTKFIPILRKAQENGIKATVHLAEMETCLFEVDEFLDFGPDRIGHGSFLHQRDEWVKKIKRSRIPIEICLTSNIFTKTTSTIGESHFRDWWKIEHPVCLGTDDKGIFPNCSMSGELELAAREFRLSAFDCLEITKTSLKASFLKKTSKEYEFLFTFLNNFVISE</sequence>
<dbReference type="GO" id="GO:0046103">
    <property type="term" value="P:inosine biosynthetic process"/>
    <property type="evidence" value="ECO:0007669"/>
    <property type="project" value="TreeGrafter"/>
</dbReference>
<protein>
    <submittedName>
        <fullName evidence="10">Adenosine deaminase domain-containing protein</fullName>
    </submittedName>
</protein>
<proteinExistence type="inferred from homology"/>
<evidence type="ECO:0000256" key="6">
    <source>
        <dbReference type="ARBA" id="ARBA00023080"/>
    </source>
</evidence>
<evidence type="ECO:0000256" key="1">
    <source>
        <dbReference type="ARBA" id="ARBA00001947"/>
    </source>
</evidence>
<evidence type="ECO:0000313" key="9">
    <source>
        <dbReference type="Proteomes" id="UP000887575"/>
    </source>
</evidence>
<dbReference type="InterPro" id="IPR001365">
    <property type="entry name" value="A_deaminase_dom"/>
</dbReference>
<comment type="similarity">
    <text evidence="2">Belongs to the metallo-dependent hydrolases superfamily. Adenosine and AMP deaminases family.</text>
</comment>
<keyword evidence="4" id="KW-0378">Hydrolase</keyword>
<evidence type="ECO:0000256" key="7">
    <source>
        <dbReference type="ARBA" id="ARBA00048787"/>
    </source>
</evidence>
<feature type="domain" description="Adenosine deaminase" evidence="8">
    <location>
        <begin position="11"/>
        <end position="117"/>
    </location>
</feature>
<reference evidence="10" key="1">
    <citation type="submission" date="2024-02" db="UniProtKB">
        <authorList>
            <consortium name="WormBaseParasite"/>
        </authorList>
    </citation>
    <scope>IDENTIFICATION</scope>
</reference>
<dbReference type="GO" id="GO:0009117">
    <property type="term" value="P:nucleotide metabolic process"/>
    <property type="evidence" value="ECO:0007669"/>
    <property type="project" value="UniProtKB-KW"/>
</dbReference>
<dbReference type="GO" id="GO:0006154">
    <property type="term" value="P:adenosine catabolic process"/>
    <property type="evidence" value="ECO:0007669"/>
    <property type="project" value="TreeGrafter"/>
</dbReference>
<evidence type="ECO:0000313" key="10">
    <source>
        <dbReference type="WBParaSite" id="MBELARI_LOCUS6138"/>
    </source>
</evidence>
<keyword evidence="3" id="KW-0479">Metal-binding</keyword>
<dbReference type="GO" id="GO:0046872">
    <property type="term" value="F:metal ion binding"/>
    <property type="evidence" value="ECO:0007669"/>
    <property type="project" value="UniProtKB-KW"/>
</dbReference>
<dbReference type="Proteomes" id="UP000887575">
    <property type="component" value="Unassembled WGS sequence"/>
</dbReference>
<evidence type="ECO:0000256" key="4">
    <source>
        <dbReference type="ARBA" id="ARBA00022801"/>
    </source>
</evidence>
<comment type="cofactor">
    <cofactor evidence="1">
        <name>Zn(2+)</name>
        <dbReference type="ChEBI" id="CHEBI:29105"/>
    </cofactor>
</comment>
<accession>A0AAF3FHN1</accession>
<dbReference type="Gene3D" id="3.20.20.140">
    <property type="entry name" value="Metal-dependent hydrolases"/>
    <property type="match status" value="1"/>
</dbReference>
<feature type="domain" description="Adenosine deaminase" evidence="8">
    <location>
        <begin position="122"/>
        <end position="301"/>
    </location>
</feature>
<name>A0AAF3FHN1_9BILA</name>
<comment type="catalytic activity">
    <reaction evidence="7">
        <text>N(6)-methyl-AMP + H2O + H(+) = IMP + methylamine</text>
        <dbReference type="Rhea" id="RHEA:16001"/>
        <dbReference type="ChEBI" id="CHEBI:15377"/>
        <dbReference type="ChEBI" id="CHEBI:15378"/>
        <dbReference type="ChEBI" id="CHEBI:58053"/>
        <dbReference type="ChEBI" id="CHEBI:59338"/>
        <dbReference type="ChEBI" id="CHEBI:144842"/>
    </reaction>
    <physiologicalReaction direction="left-to-right" evidence="7">
        <dbReference type="Rhea" id="RHEA:16002"/>
    </physiologicalReaction>
</comment>
<dbReference type="InterPro" id="IPR006330">
    <property type="entry name" value="Ado/ade_deaminase"/>
</dbReference>
<dbReference type="PANTHER" id="PTHR11409">
    <property type="entry name" value="ADENOSINE DEAMINASE"/>
    <property type="match status" value="1"/>
</dbReference>